<dbReference type="EMBL" id="BGPR01000346">
    <property type="protein sequence ID" value="GBM14643.1"/>
    <property type="molecule type" value="Genomic_DNA"/>
</dbReference>
<sequence length="108" mass="12579">MQPQSSWSVSCLPLSFARVLDWYRIQTNFFSAEHSTDVDYSQHSFAMSCFADVNGVDSDSYDMRQMRYADFGIHCASCERKKMRRHNSKRHGVHLNIIGKDNLIWIVV</sequence>
<keyword evidence="2" id="KW-1185">Reference proteome</keyword>
<organism evidence="1 2">
    <name type="scientific">Araneus ventricosus</name>
    <name type="common">Orbweaver spider</name>
    <name type="synonym">Epeira ventricosa</name>
    <dbReference type="NCBI Taxonomy" id="182803"/>
    <lineage>
        <taxon>Eukaryota</taxon>
        <taxon>Metazoa</taxon>
        <taxon>Ecdysozoa</taxon>
        <taxon>Arthropoda</taxon>
        <taxon>Chelicerata</taxon>
        <taxon>Arachnida</taxon>
        <taxon>Araneae</taxon>
        <taxon>Araneomorphae</taxon>
        <taxon>Entelegynae</taxon>
        <taxon>Araneoidea</taxon>
        <taxon>Araneidae</taxon>
        <taxon>Araneus</taxon>
    </lineage>
</organism>
<dbReference type="AlphaFoldDB" id="A0A4Y2DCY7"/>
<evidence type="ECO:0000313" key="1">
    <source>
        <dbReference type="EMBL" id="GBM14643.1"/>
    </source>
</evidence>
<protein>
    <submittedName>
        <fullName evidence="1">Uncharacterized protein</fullName>
    </submittedName>
</protein>
<gene>
    <name evidence="1" type="ORF">AVEN_97163_1</name>
</gene>
<dbReference type="Proteomes" id="UP000499080">
    <property type="component" value="Unassembled WGS sequence"/>
</dbReference>
<evidence type="ECO:0000313" key="2">
    <source>
        <dbReference type="Proteomes" id="UP000499080"/>
    </source>
</evidence>
<reference evidence="1 2" key="1">
    <citation type="journal article" date="2019" name="Sci. Rep.">
        <title>Orb-weaving spider Araneus ventricosus genome elucidates the spidroin gene catalogue.</title>
        <authorList>
            <person name="Kono N."/>
            <person name="Nakamura H."/>
            <person name="Ohtoshi R."/>
            <person name="Moran D.A.P."/>
            <person name="Shinohara A."/>
            <person name="Yoshida Y."/>
            <person name="Fujiwara M."/>
            <person name="Mori M."/>
            <person name="Tomita M."/>
            <person name="Arakawa K."/>
        </authorList>
    </citation>
    <scope>NUCLEOTIDE SEQUENCE [LARGE SCALE GENOMIC DNA]</scope>
</reference>
<comment type="caution">
    <text evidence="1">The sequence shown here is derived from an EMBL/GenBank/DDBJ whole genome shotgun (WGS) entry which is preliminary data.</text>
</comment>
<name>A0A4Y2DCY7_ARAVE</name>
<proteinExistence type="predicted"/>
<accession>A0A4Y2DCY7</accession>